<proteinExistence type="predicted"/>
<protein>
    <submittedName>
        <fullName evidence="1">Uncharacterized protein</fullName>
    </submittedName>
</protein>
<comment type="caution">
    <text evidence="1">The sequence shown here is derived from an EMBL/GenBank/DDBJ whole genome shotgun (WGS) entry which is preliminary data.</text>
</comment>
<evidence type="ECO:0000313" key="1">
    <source>
        <dbReference type="EMBL" id="GAH05462.1"/>
    </source>
</evidence>
<name>X1CD20_9ZZZZ</name>
<organism evidence="1">
    <name type="scientific">marine sediment metagenome</name>
    <dbReference type="NCBI Taxonomy" id="412755"/>
    <lineage>
        <taxon>unclassified sequences</taxon>
        <taxon>metagenomes</taxon>
        <taxon>ecological metagenomes</taxon>
    </lineage>
</organism>
<gene>
    <name evidence="1" type="ORF">S01H4_63684</name>
</gene>
<feature type="non-terminal residue" evidence="1">
    <location>
        <position position="1"/>
    </location>
</feature>
<accession>X1CD20</accession>
<reference evidence="1" key="1">
    <citation type="journal article" date="2014" name="Front. Microbiol.">
        <title>High frequency of phylogenetically diverse reductive dehalogenase-homologous genes in deep subseafloor sedimentary metagenomes.</title>
        <authorList>
            <person name="Kawai M."/>
            <person name="Futagami T."/>
            <person name="Toyoda A."/>
            <person name="Takaki Y."/>
            <person name="Nishi S."/>
            <person name="Hori S."/>
            <person name="Arai W."/>
            <person name="Tsubouchi T."/>
            <person name="Morono Y."/>
            <person name="Uchiyama I."/>
            <person name="Ito T."/>
            <person name="Fujiyama A."/>
            <person name="Inagaki F."/>
            <person name="Takami H."/>
        </authorList>
    </citation>
    <scope>NUCLEOTIDE SEQUENCE</scope>
    <source>
        <strain evidence="1">Expedition CK06-06</strain>
    </source>
</reference>
<dbReference type="AlphaFoldDB" id="X1CD20"/>
<dbReference type="EMBL" id="BART01038377">
    <property type="protein sequence ID" value="GAH05462.1"/>
    <property type="molecule type" value="Genomic_DNA"/>
</dbReference>
<sequence length="32" mass="3709">ETDDYQKSILNSIISLFNEFDYISINILSLLS</sequence>